<reference evidence="1" key="1">
    <citation type="journal article" date="2014" name="Int. J. Syst. Evol. Microbiol.">
        <title>Complete genome sequence of Corynebacterium casei LMG S-19264T (=DSM 44701T), isolated from a smear-ripened cheese.</title>
        <authorList>
            <consortium name="US DOE Joint Genome Institute (JGI-PGF)"/>
            <person name="Walter F."/>
            <person name="Albersmeier A."/>
            <person name="Kalinowski J."/>
            <person name="Ruckert C."/>
        </authorList>
    </citation>
    <scope>NUCLEOTIDE SEQUENCE</scope>
    <source>
        <strain evidence="1">CGMCC 1.15178</strain>
    </source>
</reference>
<name>A0A917DNM8_9BACL</name>
<dbReference type="Proteomes" id="UP000612456">
    <property type="component" value="Unassembled WGS sequence"/>
</dbReference>
<keyword evidence="2" id="KW-1185">Reference proteome</keyword>
<dbReference type="EMBL" id="BMHP01000001">
    <property type="protein sequence ID" value="GGD55420.1"/>
    <property type="molecule type" value="Genomic_DNA"/>
</dbReference>
<protein>
    <recommendedName>
        <fullName evidence="3">GAF domain-containing protein</fullName>
    </recommendedName>
</protein>
<sequence>MENLADIAIERELSALCSRADADFAALAGLRKSERQAKWEYLWGSRSLRTRQMTVASGIGLAGMAIRHGSVCRIDSLSGLMKPADCPVMLAEHLKAAAAFALVATGGLNPEGILFIGRRTDKAFSDDEITAVAQLVAGIKKLYLL</sequence>
<organism evidence="1 2">
    <name type="scientific">Paenibacillus nasutitermitis</name>
    <dbReference type="NCBI Taxonomy" id="1652958"/>
    <lineage>
        <taxon>Bacteria</taxon>
        <taxon>Bacillati</taxon>
        <taxon>Bacillota</taxon>
        <taxon>Bacilli</taxon>
        <taxon>Bacillales</taxon>
        <taxon>Paenibacillaceae</taxon>
        <taxon>Paenibacillus</taxon>
    </lineage>
</organism>
<evidence type="ECO:0000313" key="1">
    <source>
        <dbReference type="EMBL" id="GGD55420.1"/>
    </source>
</evidence>
<evidence type="ECO:0000313" key="2">
    <source>
        <dbReference type="Proteomes" id="UP000612456"/>
    </source>
</evidence>
<dbReference type="RefSeq" id="WP_188989928.1">
    <property type="nucleotide sequence ID" value="NZ_BMHP01000001.1"/>
</dbReference>
<accession>A0A917DNM8</accession>
<dbReference type="AlphaFoldDB" id="A0A917DNM8"/>
<dbReference type="SUPFAM" id="SSF55781">
    <property type="entry name" value="GAF domain-like"/>
    <property type="match status" value="1"/>
</dbReference>
<dbReference type="Gene3D" id="3.30.450.40">
    <property type="match status" value="1"/>
</dbReference>
<gene>
    <name evidence="1" type="ORF">GCM10010911_11360</name>
</gene>
<proteinExistence type="predicted"/>
<dbReference type="InterPro" id="IPR029016">
    <property type="entry name" value="GAF-like_dom_sf"/>
</dbReference>
<reference evidence="1" key="2">
    <citation type="submission" date="2020-09" db="EMBL/GenBank/DDBJ databases">
        <authorList>
            <person name="Sun Q."/>
            <person name="Zhou Y."/>
        </authorList>
    </citation>
    <scope>NUCLEOTIDE SEQUENCE</scope>
    <source>
        <strain evidence="1">CGMCC 1.15178</strain>
    </source>
</reference>
<evidence type="ECO:0008006" key="3">
    <source>
        <dbReference type="Google" id="ProtNLM"/>
    </source>
</evidence>
<comment type="caution">
    <text evidence="1">The sequence shown here is derived from an EMBL/GenBank/DDBJ whole genome shotgun (WGS) entry which is preliminary data.</text>
</comment>